<reference evidence="1 2" key="1">
    <citation type="journal article" date="2018" name="Mol. Biol. Evol.">
        <title>Broad Genomic Sampling Reveals a Smut Pathogenic Ancestry of the Fungal Clade Ustilaginomycotina.</title>
        <authorList>
            <person name="Kijpornyongpan T."/>
            <person name="Mondo S.J."/>
            <person name="Barry K."/>
            <person name="Sandor L."/>
            <person name="Lee J."/>
            <person name="Lipzen A."/>
            <person name="Pangilinan J."/>
            <person name="LaButti K."/>
            <person name="Hainaut M."/>
            <person name="Henrissat B."/>
            <person name="Grigoriev I.V."/>
            <person name="Spatafora J.W."/>
            <person name="Aime M.C."/>
        </authorList>
    </citation>
    <scope>NUCLEOTIDE SEQUENCE [LARGE SCALE GENOMIC DNA]</scope>
    <source>
        <strain evidence="1 2">SA 807</strain>
    </source>
</reference>
<evidence type="ECO:0000313" key="2">
    <source>
        <dbReference type="Proteomes" id="UP000245626"/>
    </source>
</evidence>
<accession>A0ACD0NVU8</accession>
<gene>
    <name evidence="1" type="ORF">IE53DRAFT_369357</name>
</gene>
<keyword evidence="2" id="KW-1185">Reference proteome</keyword>
<protein>
    <submittedName>
        <fullName evidence="1">Sugar transporter</fullName>
    </submittedName>
</protein>
<keyword evidence="1" id="KW-0813">Transport</keyword>
<proteinExistence type="predicted"/>
<evidence type="ECO:0000313" key="1">
    <source>
        <dbReference type="EMBL" id="PWN49912.1"/>
    </source>
</evidence>
<keyword evidence="1" id="KW-0762">Sugar transport</keyword>
<sequence>MASYKGGLVPRRVESNWVGLDVGFSGTWLMTVITVCCASGFLLVGYDNGVMGGLINTPAFQETFDYPDSNTIGNIVSLYEIGCFFGAMSTFVVGDFLGRRRTILMGSAFMVAGALIQGLSSTVGVMIAGRIVSGLGMGAINSTVPVLQAETSPAISRGVMVCLDLTALNFGIAISYWTDYGFNFGGVTGNKAWRIPILLQLVFIVVLAITAFIIPDTPRWLLSQGRDADAMAILERLNNAPASTPKVQEAYAGIAQALEHERAATVKGWKGLFAPGGGWSDDSIQSRKRLLLACFIQAAQQLGGINALIYYSTTLFVQSVGLGLKDASLLSGGVNMCLILGSTISIFLVDRVGRRMLLLPCISGMALVMAVQAGLVYKVEQPNSPAVYGRAASAMLFVFELFFSIGFQGTVWLIPSEILPLTIRTKGSALSTASNWIFNFLIVKITPLALDNIRWKTYIIFAVLNAAWVPILAIYLPETKGRSLEAIDELFATDGWHLDRANAHRAIVEENSEDVESQASKKDEGLYISTVDDK</sequence>
<organism evidence="1 2">
    <name type="scientific">Violaceomyces palustris</name>
    <dbReference type="NCBI Taxonomy" id="1673888"/>
    <lineage>
        <taxon>Eukaryota</taxon>
        <taxon>Fungi</taxon>
        <taxon>Dikarya</taxon>
        <taxon>Basidiomycota</taxon>
        <taxon>Ustilaginomycotina</taxon>
        <taxon>Ustilaginomycetes</taxon>
        <taxon>Violaceomycetales</taxon>
        <taxon>Violaceomycetaceae</taxon>
        <taxon>Violaceomyces</taxon>
    </lineage>
</organism>
<name>A0ACD0NVU8_9BASI</name>
<dbReference type="Proteomes" id="UP000245626">
    <property type="component" value="Unassembled WGS sequence"/>
</dbReference>
<dbReference type="EMBL" id="KZ819991">
    <property type="protein sequence ID" value="PWN49912.1"/>
    <property type="molecule type" value="Genomic_DNA"/>
</dbReference>